<dbReference type="EMBL" id="JAPCWZ010000003">
    <property type="protein sequence ID" value="KAK8872505.1"/>
    <property type="molecule type" value="Genomic_DNA"/>
</dbReference>
<evidence type="ECO:0000313" key="3">
    <source>
        <dbReference type="Proteomes" id="UP001390339"/>
    </source>
</evidence>
<comment type="caution">
    <text evidence="2">The sequence shown here is derived from an EMBL/GenBank/DDBJ whole genome shotgun (WGS) entry which is preliminary data.</text>
</comment>
<name>A0ABR2J4F1_9PEZI</name>
<dbReference type="Proteomes" id="UP001390339">
    <property type="component" value="Unassembled WGS sequence"/>
</dbReference>
<gene>
    <name evidence="2" type="ORF">PGQ11_003019</name>
</gene>
<protein>
    <submittedName>
        <fullName evidence="2">Uncharacterized protein</fullName>
    </submittedName>
</protein>
<evidence type="ECO:0000313" key="2">
    <source>
        <dbReference type="EMBL" id="KAK8872505.1"/>
    </source>
</evidence>
<organism evidence="2 3">
    <name type="scientific">Apiospora arundinis</name>
    <dbReference type="NCBI Taxonomy" id="335852"/>
    <lineage>
        <taxon>Eukaryota</taxon>
        <taxon>Fungi</taxon>
        <taxon>Dikarya</taxon>
        <taxon>Ascomycota</taxon>
        <taxon>Pezizomycotina</taxon>
        <taxon>Sordariomycetes</taxon>
        <taxon>Xylariomycetidae</taxon>
        <taxon>Amphisphaeriales</taxon>
        <taxon>Apiosporaceae</taxon>
        <taxon>Apiospora</taxon>
    </lineage>
</organism>
<feature type="region of interest" description="Disordered" evidence="1">
    <location>
        <begin position="1"/>
        <end position="42"/>
    </location>
</feature>
<keyword evidence="3" id="KW-1185">Reference proteome</keyword>
<reference evidence="2 3" key="1">
    <citation type="journal article" date="2024" name="IMA Fungus">
        <title>Apiospora arundinis, a panoply of carbohydrate-active enzymes and secondary metabolites.</title>
        <authorList>
            <person name="Sorensen T."/>
            <person name="Petersen C."/>
            <person name="Muurmann A.T."/>
            <person name="Christiansen J.V."/>
            <person name="Brundto M.L."/>
            <person name="Overgaard C.K."/>
            <person name="Boysen A.T."/>
            <person name="Wollenberg R.D."/>
            <person name="Larsen T.O."/>
            <person name="Sorensen J.L."/>
            <person name="Nielsen K.L."/>
            <person name="Sondergaard T.E."/>
        </authorList>
    </citation>
    <scope>NUCLEOTIDE SEQUENCE [LARGE SCALE GENOMIC DNA]</scope>
    <source>
        <strain evidence="2 3">AAU 773</strain>
    </source>
</reference>
<feature type="compositionally biased region" description="Polar residues" evidence="1">
    <location>
        <begin position="1"/>
        <end position="20"/>
    </location>
</feature>
<accession>A0ABR2J4F1</accession>
<sequence>MSSSSTPQHVPQSFNMTDINTSDDDAATVPAEETPNTTPVPDALNDFIDQFTKADKEPPSDLKRVDESVENPQTVTWVAILNGDAITAGVRGYAGTLTAIQMFRDRCIERGRWYDDSIGFIIHPLGGSEHTNRTCQCEPFQVTYWHPVPCTGP</sequence>
<proteinExistence type="predicted"/>
<evidence type="ECO:0000256" key="1">
    <source>
        <dbReference type="SAM" id="MobiDB-lite"/>
    </source>
</evidence>